<dbReference type="AlphaFoldDB" id="A0A8T8CA04"/>
<gene>
    <name evidence="2" type="ORF">PMA4326_028175</name>
</gene>
<keyword evidence="1" id="KW-1133">Transmembrane helix</keyword>
<sequence length="202" mass="21702">MITVSAIDSALSLTKTFLVERIGFIVFYFALGAAVTLISQSPRLADFANNVYSEQIGISTVIFMLCSSFILALVTFSIGPAGEMSNKRFENTLSVLNRVCSVGADLCLIFVSVSLVPVLFASAQVSKFQFFIMSVVMLACAVLLTNIPVFGAYVRREAGALGFRLLSFVLISLSLLLLYKAAAPLNKPSAPVATTYSQSVNQ</sequence>
<feature type="transmembrane region" description="Helical" evidence="1">
    <location>
        <begin position="161"/>
        <end position="179"/>
    </location>
</feature>
<name>A0A8T8CA04_PSEYM</name>
<accession>A0A8T8CA04</accession>
<reference evidence="2 3" key="1">
    <citation type="journal article" date="2011" name="PLoS Pathog.">
        <title>Dynamic evolution of pathogenicity revealed by sequencing and comparative genomics of 19 Pseudomonas syringae isolates.</title>
        <authorList>
            <person name="Baltrus D.A."/>
            <person name="Nishimura M.T."/>
            <person name="Romanchuk A."/>
            <person name="Chang J.H."/>
            <person name="Mukhtar M.S."/>
            <person name="Cherkis K."/>
            <person name="Roach J."/>
            <person name="Grant S.R."/>
            <person name="Jones C.D."/>
            <person name="Dangl J.L."/>
        </authorList>
    </citation>
    <scope>NUCLEOTIDE SEQUENCE [LARGE SCALE GENOMIC DNA]</scope>
    <source>
        <strain evidence="2 3">ES4326</strain>
    </source>
</reference>
<dbReference type="RefSeq" id="WP_138936848.1">
    <property type="nucleotide sequence ID" value="NZ_CP047261.1"/>
</dbReference>
<feature type="transmembrane region" description="Helical" evidence="1">
    <location>
        <begin position="58"/>
        <end position="78"/>
    </location>
</feature>
<proteinExistence type="predicted"/>
<geneLocation type="plasmid" evidence="2 3">
    <name>pPma4326F</name>
</geneLocation>
<organism evidence="2 3">
    <name type="scientific">Pseudomonas syringae pv. maculicola str. ES4326</name>
    <dbReference type="NCBI Taxonomy" id="629265"/>
    <lineage>
        <taxon>Bacteria</taxon>
        <taxon>Pseudomonadati</taxon>
        <taxon>Pseudomonadota</taxon>
        <taxon>Gammaproteobacteria</taxon>
        <taxon>Pseudomonadales</taxon>
        <taxon>Pseudomonadaceae</taxon>
        <taxon>Pseudomonas</taxon>
    </lineage>
</organism>
<feature type="transmembrane region" description="Helical" evidence="1">
    <location>
        <begin position="99"/>
        <end position="122"/>
    </location>
</feature>
<keyword evidence="1" id="KW-0812">Transmembrane</keyword>
<evidence type="ECO:0000313" key="2">
    <source>
        <dbReference type="EMBL" id="QHF00400.1"/>
    </source>
</evidence>
<dbReference type="Proteomes" id="UP000003811">
    <property type="component" value="Plasmid pPma4326F"/>
</dbReference>
<feature type="transmembrane region" description="Helical" evidence="1">
    <location>
        <begin position="128"/>
        <end position="154"/>
    </location>
</feature>
<evidence type="ECO:0000256" key="1">
    <source>
        <dbReference type="SAM" id="Phobius"/>
    </source>
</evidence>
<feature type="transmembrane region" description="Helical" evidence="1">
    <location>
        <begin position="21"/>
        <end position="38"/>
    </location>
</feature>
<protein>
    <submittedName>
        <fullName evidence="2">Uncharacterized protein</fullName>
    </submittedName>
</protein>
<keyword evidence="2" id="KW-0614">Plasmid</keyword>
<dbReference type="EMBL" id="CP047261">
    <property type="protein sequence ID" value="QHF00400.1"/>
    <property type="molecule type" value="Genomic_DNA"/>
</dbReference>
<evidence type="ECO:0000313" key="3">
    <source>
        <dbReference type="Proteomes" id="UP000003811"/>
    </source>
</evidence>
<keyword evidence="1" id="KW-0472">Membrane</keyword>